<dbReference type="SUPFAM" id="SSF47336">
    <property type="entry name" value="ACP-like"/>
    <property type="match status" value="2"/>
</dbReference>
<dbReference type="PROSITE" id="PS00012">
    <property type="entry name" value="PHOSPHOPANTETHEINE"/>
    <property type="match status" value="1"/>
</dbReference>
<dbReference type="CDD" id="cd19535">
    <property type="entry name" value="Cyc_NRPS"/>
    <property type="match status" value="1"/>
</dbReference>
<feature type="domain" description="Carrier" evidence="10">
    <location>
        <begin position="7"/>
        <end position="83"/>
    </location>
</feature>
<dbReference type="Proteomes" id="UP000887023">
    <property type="component" value="Chromosome"/>
</dbReference>
<dbReference type="InterPro" id="IPR009081">
    <property type="entry name" value="PP-bd_ACP"/>
</dbReference>
<comment type="pathway">
    <text evidence="2">Siderophore biosynthesis; mycobactin biosynthesis.</text>
</comment>
<dbReference type="Gene3D" id="3.40.50.12780">
    <property type="entry name" value="N-terminal domain of ligase-like"/>
    <property type="match status" value="1"/>
</dbReference>
<evidence type="ECO:0000256" key="7">
    <source>
        <dbReference type="ARBA" id="ARBA00022598"/>
    </source>
</evidence>
<dbReference type="NCBIfam" id="TIGR01733">
    <property type="entry name" value="AA-adenyl-dom"/>
    <property type="match status" value="1"/>
</dbReference>
<evidence type="ECO:0000256" key="1">
    <source>
        <dbReference type="ARBA" id="ARBA00001957"/>
    </source>
</evidence>
<evidence type="ECO:0000256" key="9">
    <source>
        <dbReference type="SAM" id="MobiDB-lite"/>
    </source>
</evidence>
<dbReference type="Pfam" id="PF13193">
    <property type="entry name" value="AMP-binding_C"/>
    <property type="match status" value="1"/>
</dbReference>
<dbReference type="PANTHER" id="PTHR45527:SF10">
    <property type="entry name" value="PYOCHELIN SYNTHASE PCHF"/>
    <property type="match status" value="1"/>
</dbReference>
<dbReference type="Pfam" id="PF00501">
    <property type="entry name" value="AMP-binding"/>
    <property type="match status" value="1"/>
</dbReference>
<reference evidence="11" key="1">
    <citation type="submission" date="2021-07" db="EMBL/GenBank/DDBJ databases">
        <title>Candidatus Kaistella beijingensis sp. nov. isolated from a municipal wastewater treatment plant is involved in sludge foaming.</title>
        <authorList>
            <person name="Song Y."/>
            <person name="Liu S.-J."/>
        </authorList>
    </citation>
    <scope>NUCLEOTIDE SEQUENCE</scope>
    <source>
        <strain evidence="11">DSM 43998</strain>
    </source>
</reference>
<dbReference type="Pfam" id="PF00668">
    <property type="entry name" value="Condensation"/>
    <property type="match status" value="1"/>
</dbReference>
<dbReference type="InterPro" id="IPR023213">
    <property type="entry name" value="CAT-like_dom_sf"/>
</dbReference>
<dbReference type="InterPro" id="IPR025110">
    <property type="entry name" value="AMP-bd_C"/>
</dbReference>
<dbReference type="Gene3D" id="1.10.1200.10">
    <property type="entry name" value="ACP-like"/>
    <property type="match status" value="2"/>
</dbReference>
<dbReference type="InterPro" id="IPR042099">
    <property type="entry name" value="ANL_N_sf"/>
</dbReference>
<dbReference type="PANTHER" id="PTHR45527">
    <property type="entry name" value="NONRIBOSOMAL PEPTIDE SYNTHETASE"/>
    <property type="match status" value="1"/>
</dbReference>
<name>A0ABX8SA28_9ACTN</name>
<dbReference type="InterPro" id="IPR057737">
    <property type="entry name" value="Condensation_MtbB-like"/>
</dbReference>
<dbReference type="Gene3D" id="3.30.559.10">
    <property type="entry name" value="Chloramphenicol acetyltransferase-like domain"/>
    <property type="match status" value="1"/>
</dbReference>
<dbReference type="InterPro" id="IPR045851">
    <property type="entry name" value="AMP-bd_C_sf"/>
</dbReference>
<evidence type="ECO:0000313" key="12">
    <source>
        <dbReference type="Proteomes" id="UP000887023"/>
    </source>
</evidence>
<dbReference type="EMBL" id="CP079105">
    <property type="protein sequence ID" value="QXQ13335.1"/>
    <property type="molecule type" value="Genomic_DNA"/>
</dbReference>
<dbReference type="PROSITE" id="PS50075">
    <property type="entry name" value="CARRIER"/>
    <property type="match status" value="2"/>
</dbReference>
<gene>
    <name evidence="11" type="ORF">KV203_15925</name>
</gene>
<dbReference type="InterPro" id="IPR020845">
    <property type="entry name" value="AMP-binding_CS"/>
</dbReference>
<evidence type="ECO:0000256" key="4">
    <source>
        <dbReference type="ARBA" id="ARBA00016743"/>
    </source>
</evidence>
<evidence type="ECO:0000256" key="8">
    <source>
        <dbReference type="ARBA" id="ARBA00033440"/>
    </source>
</evidence>
<dbReference type="SUPFAM" id="SSF56801">
    <property type="entry name" value="Acetyl-CoA synthetase-like"/>
    <property type="match status" value="1"/>
</dbReference>
<keyword evidence="7" id="KW-0436">Ligase</keyword>
<evidence type="ECO:0000256" key="5">
    <source>
        <dbReference type="ARBA" id="ARBA00022450"/>
    </source>
</evidence>
<sequence length="1186" mass="127406">MSTSVGIEDQEIERRIRGALGELMAEDLSDLDRDTDLIEFGVHSLLMIDLAAQWRRRGVELNFADLALEPTLRAWCRLVAERTAQRVAAATADVPAGRRSDDATFGLATMQHAYWVGRMDSQALGGVAAHLYAEFDGASVDPDRLAAAVAELVGRHEMLRVRFDDNGRQRILDRTELPNFRLCDLRAADPDTVAAELKAIRQRNSHQLLDVARGQVFVVDLTLLPAGRTRVHVDVDMLAADAMSYRTLLRDLAAGYAGDGASLAPIGYSYRQYLSEHAASRARARAVAEQWWAGMLDELPDPPALPLIPESARADPHRSTRREYHVGPAAKRRLLARSRAAGVTPAVVLATVFAEVVGRWSGEQRMLLNLPLFDREPLHDDVRLLAGDFTSSIMVAVDANRDRPFVDTVRAVQAELHRAAAHSAYPGLEVIRDLGRHRGAAVLAPVVYTSGMDLGELFADSVLAEFGDPVWIISQGPQVVLDAQVVELRGGLLTNWDVREDAFRPGVIDAMFARYSAELDRLLAPESDWSVPFDLRLPADQAARRAALNALSAPESGRALHEPFFDQAAVRPDAVALLWSAGGTDHQLRYRELADRALRLAARLRAAGVDAGDVVSIQLPRGPWQIIAVLAVLAAGGTYLPIGVDQPAERRRLIQDAAGTRLAIVDDADTAAAQHLPAVALDALDLAGIEPVEPRFGAADTPAYILFTSGSTGTPKGVQVPHRAVMNTLERCQELYEVRPADRSIVLSALEFDVSIQDIFAPLAVGGSVVAIDDTARRDGRLLAGLIERLGVTQLYCVPGILGMILDAVGDSAALHGVRTVVVAGDKAGRELALRLFAAAPTAVFAGMGGATETAIHHTVAIVPREIPADWSVIPFGRPLANLACRVVSPTGHDCPDWVVGELWVSGVGIADGYVGDPERTAERFVEEQGVRWYCTGDLVSWRDDGLIDVVGRVDDQIKLRGYRIEPGEVAAVLSAEPEVGRAVVEVDRCTGSAALLAAVTAVDPDADPAALGTQLRSRLADRLPAYMIPDRITVLDSIPLTGNGKVDHRALSAMLVAVAGERDYAPPRTDLETALALVLGQFLGVSQLGRADDFFALGGDSVRATAAIARIMTWLDTDEVAVSDLLLGRTVGAVAQRMLARSSDPERLAAVAAICVDVATMSDDEVAEALDPAGSDSPIPEGTSR</sequence>
<dbReference type="PROSITE" id="PS00455">
    <property type="entry name" value="AMP_BINDING"/>
    <property type="match status" value="1"/>
</dbReference>
<dbReference type="Gene3D" id="3.30.559.30">
    <property type="entry name" value="Nonribosomal peptide synthetase, condensation domain"/>
    <property type="match status" value="1"/>
</dbReference>
<accession>A0ABX8SA28</accession>
<keyword evidence="12" id="KW-1185">Reference proteome</keyword>
<dbReference type="InterPro" id="IPR001242">
    <property type="entry name" value="Condensation_dom"/>
</dbReference>
<evidence type="ECO:0000256" key="2">
    <source>
        <dbReference type="ARBA" id="ARBA00005102"/>
    </source>
</evidence>
<dbReference type="SUPFAM" id="SSF52777">
    <property type="entry name" value="CoA-dependent acyltransferases"/>
    <property type="match status" value="2"/>
</dbReference>
<dbReference type="Gene3D" id="3.30.300.30">
    <property type="match status" value="1"/>
</dbReference>
<evidence type="ECO:0000313" key="11">
    <source>
        <dbReference type="EMBL" id="QXQ13335.1"/>
    </source>
</evidence>
<comment type="similarity">
    <text evidence="3">Belongs to the ATP-dependent AMP-binding enzyme family. MbtB subfamily.</text>
</comment>
<organism evidence="11 12">
    <name type="scientific">Skermania pinensis</name>
    <dbReference type="NCBI Taxonomy" id="39122"/>
    <lineage>
        <taxon>Bacteria</taxon>
        <taxon>Bacillati</taxon>
        <taxon>Actinomycetota</taxon>
        <taxon>Actinomycetes</taxon>
        <taxon>Mycobacteriales</taxon>
        <taxon>Gordoniaceae</taxon>
        <taxon>Skermania</taxon>
    </lineage>
</organism>
<protein>
    <recommendedName>
        <fullName evidence="4">Phenyloxazoline synthase MbtB</fullName>
    </recommendedName>
    <alternativeName>
        <fullName evidence="8">Mycobactin synthetase protein B</fullName>
    </alternativeName>
</protein>
<evidence type="ECO:0000259" key="10">
    <source>
        <dbReference type="PROSITE" id="PS50075"/>
    </source>
</evidence>
<keyword evidence="5" id="KW-0596">Phosphopantetheine</keyword>
<proteinExistence type="inferred from homology"/>
<dbReference type="InterPro" id="IPR000873">
    <property type="entry name" value="AMP-dep_synth/lig_dom"/>
</dbReference>
<evidence type="ECO:0000256" key="3">
    <source>
        <dbReference type="ARBA" id="ARBA00007380"/>
    </source>
</evidence>
<evidence type="ECO:0000256" key="6">
    <source>
        <dbReference type="ARBA" id="ARBA00022553"/>
    </source>
</evidence>
<feature type="domain" description="Carrier" evidence="10">
    <location>
        <begin position="1067"/>
        <end position="1143"/>
    </location>
</feature>
<dbReference type="InterPro" id="IPR010071">
    <property type="entry name" value="AA_adenyl_dom"/>
</dbReference>
<comment type="cofactor">
    <cofactor evidence="1">
        <name>pantetheine 4'-phosphate</name>
        <dbReference type="ChEBI" id="CHEBI:47942"/>
    </cofactor>
</comment>
<dbReference type="Pfam" id="PF00550">
    <property type="entry name" value="PP-binding"/>
    <property type="match status" value="2"/>
</dbReference>
<feature type="region of interest" description="Disordered" evidence="9">
    <location>
        <begin position="1167"/>
        <end position="1186"/>
    </location>
</feature>
<keyword evidence="6" id="KW-0597">Phosphoprotein</keyword>
<dbReference type="InterPro" id="IPR036736">
    <property type="entry name" value="ACP-like_sf"/>
</dbReference>
<dbReference type="InterPro" id="IPR006162">
    <property type="entry name" value="Ppantetheine_attach_site"/>
</dbReference>
<dbReference type="RefSeq" id="WP_066472659.1">
    <property type="nucleotide sequence ID" value="NZ_CBCRUZ010000016.1"/>
</dbReference>